<dbReference type="Pfam" id="PF05046">
    <property type="entry name" value="Img2"/>
    <property type="match status" value="1"/>
</dbReference>
<evidence type="ECO:0000313" key="8">
    <source>
        <dbReference type="Proteomes" id="UP001212152"/>
    </source>
</evidence>
<dbReference type="PANTHER" id="PTHR13477">
    <property type="entry name" value="MITOCHONDRIAL 39S RIBOSOMAL PROTEIN L49"/>
    <property type="match status" value="1"/>
</dbReference>
<evidence type="ECO:0000256" key="3">
    <source>
        <dbReference type="ARBA" id="ARBA00022980"/>
    </source>
</evidence>
<dbReference type="GO" id="GO:0006412">
    <property type="term" value="P:translation"/>
    <property type="evidence" value="ECO:0007669"/>
    <property type="project" value="InterPro"/>
</dbReference>
<dbReference type="EMBL" id="JADGJQ010000008">
    <property type="protein sequence ID" value="KAJ3182648.1"/>
    <property type="molecule type" value="Genomic_DNA"/>
</dbReference>
<protein>
    <recommendedName>
        <fullName evidence="6">Large ribosomal subunit protein mL49</fullName>
    </recommendedName>
</protein>
<proteinExistence type="inferred from homology"/>
<comment type="caution">
    <text evidence="7">The sequence shown here is derived from an EMBL/GenBank/DDBJ whole genome shotgun (WGS) entry which is preliminary data.</text>
</comment>
<dbReference type="GO" id="GO:0003735">
    <property type="term" value="F:structural constituent of ribosome"/>
    <property type="evidence" value="ECO:0007669"/>
    <property type="project" value="InterPro"/>
</dbReference>
<evidence type="ECO:0000313" key="7">
    <source>
        <dbReference type="EMBL" id="KAJ3182648.1"/>
    </source>
</evidence>
<evidence type="ECO:0000256" key="6">
    <source>
        <dbReference type="ARBA" id="ARBA00035191"/>
    </source>
</evidence>
<dbReference type="PANTHER" id="PTHR13477:SF0">
    <property type="entry name" value="LARGE RIBOSOMAL SUBUNIT PROTEIN ML49"/>
    <property type="match status" value="1"/>
</dbReference>
<dbReference type="Proteomes" id="UP001212152">
    <property type="component" value="Unassembled WGS sequence"/>
</dbReference>
<dbReference type="AlphaFoldDB" id="A0AAD5XUM0"/>
<gene>
    <name evidence="7" type="ORF">HDU87_007987</name>
</gene>
<evidence type="ECO:0000256" key="2">
    <source>
        <dbReference type="ARBA" id="ARBA00005677"/>
    </source>
</evidence>
<keyword evidence="4" id="KW-0496">Mitochondrion</keyword>
<dbReference type="Gene3D" id="3.30.780.10">
    <property type="entry name" value="SUI1-like domain"/>
    <property type="match status" value="1"/>
</dbReference>
<evidence type="ECO:0000256" key="5">
    <source>
        <dbReference type="ARBA" id="ARBA00023274"/>
    </source>
</evidence>
<dbReference type="InterPro" id="IPR007740">
    <property type="entry name" value="Ribosomal_mL49"/>
</dbReference>
<comment type="subcellular location">
    <subcellularLocation>
        <location evidence="1">Mitochondrion</location>
    </subcellularLocation>
</comment>
<dbReference type="GO" id="GO:0005762">
    <property type="term" value="C:mitochondrial large ribosomal subunit"/>
    <property type="evidence" value="ECO:0007669"/>
    <property type="project" value="TreeGrafter"/>
</dbReference>
<evidence type="ECO:0000256" key="4">
    <source>
        <dbReference type="ARBA" id="ARBA00023128"/>
    </source>
</evidence>
<keyword evidence="8" id="KW-1185">Reference proteome</keyword>
<reference evidence="7" key="1">
    <citation type="submission" date="2020-05" db="EMBL/GenBank/DDBJ databases">
        <title>Phylogenomic resolution of chytrid fungi.</title>
        <authorList>
            <person name="Stajich J.E."/>
            <person name="Amses K."/>
            <person name="Simmons R."/>
            <person name="Seto K."/>
            <person name="Myers J."/>
            <person name="Bonds A."/>
            <person name="Quandt C.A."/>
            <person name="Barry K."/>
            <person name="Liu P."/>
            <person name="Grigoriev I."/>
            <person name="Longcore J.E."/>
            <person name="James T.Y."/>
        </authorList>
    </citation>
    <scope>NUCLEOTIDE SEQUENCE</scope>
    <source>
        <strain evidence="7">JEL0379</strain>
    </source>
</reference>
<keyword evidence="5" id="KW-0687">Ribonucleoprotein</keyword>
<comment type="similarity">
    <text evidence="2">Belongs to the mitochondrion-specific ribosomal protein mL49 family.</text>
</comment>
<name>A0AAD5XUM0_9FUNG</name>
<sequence>MATDTLPYTVKRTANAGWLPVYRTYIKGNTQTITTIRRIEGNAEMLAKDLASFIPKEKISIKPTTGHVVLKGDYLFAVRDWLTARKF</sequence>
<accession>A0AAD5XUM0</accession>
<keyword evidence="3" id="KW-0689">Ribosomal protein</keyword>
<organism evidence="7 8">
    <name type="scientific">Geranomyces variabilis</name>
    <dbReference type="NCBI Taxonomy" id="109894"/>
    <lineage>
        <taxon>Eukaryota</taxon>
        <taxon>Fungi</taxon>
        <taxon>Fungi incertae sedis</taxon>
        <taxon>Chytridiomycota</taxon>
        <taxon>Chytridiomycota incertae sedis</taxon>
        <taxon>Chytridiomycetes</taxon>
        <taxon>Spizellomycetales</taxon>
        <taxon>Powellomycetaceae</taxon>
        <taxon>Geranomyces</taxon>
    </lineage>
</organism>
<evidence type="ECO:0000256" key="1">
    <source>
        <dbReference type="ARBA" id="ARBA00004173"/>
    </source>
</evidence>